<evidence type="ECO:0000313" key="3">
    <source>
        <dbReference type="Proteomes" id="UP000412028"/>
    </source>
</evidence>
<gene>
    <name evidence="2" type="ORF">EMO89_00205</name>
</gene>
<keyword evidence="1" id="KW-0472">Membrane</keyword>
<sequence>MDGVLYWLKRIAAFILIAGLCVALLSIFGSPVEVIKASWNWLVWAISQVADLLTGNKQFVDTITTDPASVPTK</sequence>
<proteinExistence type="predicted"/>
<keyword evidence="1" id="KW-0812">Transmembrane</keyword>
<dbReference type="EMBL" id="RZUI01000001">
    <property type="protein sequence ID" value="KAA8831986.1"/>
    <property type="molecule type" value="Genomic_DNA"/>
</dbReference>
<feature type="transmembrane region" description="Helical" evidence="1">
    <location>
        <begin position="6"/>
        <end position="28"/>
    </location>
</feature>
<evidence type="ECO:0000313" key="2">
    <source>
        <dbReference type="EMBL" id="KAA8831986.1"/>
    </source>
</evidence>
<name>A0A5M9ZWJ9_9BIFI</name>
<keyword evidence="1" id="KW-1133">Transmembrane helix</keyword>
<dbReference type="AlphaFoldDB" id="A0A5M9ZWJ9"/>
<reference evidence="2 3" key="1">
    <citation type="journal article" date="2019" name="Syst. Appl. Microbiol.">
        <title>Characterization of Bifidobacterium species in feaces of the Egyptian fruit bat: Description of B. vespertilionis sp. nov. and B. rousetti sp. nov.</title>
        <authorList>
            <person name="Modesto M."/>
            <person name="Satti M."/>
            <person name="Watanabe K."/>
            <person name="Puglisi E."/>
            <person name="Morelli L."/>
            <person name="Huang C.-H."/>
            <person name="Liou J.-S."/>
            <person name="Miyashita M."/>
            <person name="Tamura T."/>
            <person name="Saito S."/>
            <person name="Mori K."/>
            <person name="Huang L."/>
            <person name="Sciavilla P."/>
            <person name="Sandri C."/>
            <person name="Spiezio C."/>
            <person name="Vitali F."/>
            <person name="Cavalieri D."/>
            <person name="Perpetuini G."/>
            <person name="Tofalo R."/>
            <person name="Bonetti A."/>
            <person name="Arita M."/>
            <person name="Mattarelli P."/>
        </authorList>
    </citation>
    <scope>NUCLEOTIDE SEQUENCE [LARGE SCALE GENOMIC DNA]</scope>
    <source>
        <strain evidence="2 3">RST7</strain>
    </source>
</reference>
<evidence type="ECO:0000256" key="1">
    <source>
        <dbReference type="SAM" id="Phobius"/>
    </source>
</evidence>
<comment type="caution">
    <text evidence="2">The sequence shown here is derived from an EMBL/GenBank/DDBJ whole genome shotgun (WGS) entry which is preliminary data.</text>
</comment>
<dbReference type="OrthoDB" id="9970402at2"/>
<accession>A0A5M9ZWJ9</accession>
<dbReference type="Proteomes" id="UP000412028">
    <property type="component" value="Unassembled WGS sequence"/>
</dbReference>
<dbReference type="RefSeq" id="WP_150380403.1">
    <property type="nucleotide sequence ID" value="NZ_RZUI01000001.1"/>
</dbReference>
<organism evidence="2 3">
    <name type="scientific">Bifidobacterium tissieri</name>
    <dbReference type="NCBI Taxonomy" id="1630162"/>
    <lineage>
        <taxon>Bacteria</taxon>
        <taxon>Bacillati</taxon>
        <taxon>Actinomycetota</taxon>
        <taxon>Actinomycetes</taxon>
        <taxon>Bifidobacteriales</taxon>
        <taxon>Bifidobacteriaceae</taxon>
        <taxon>Bifidobacterium</taxon>
    </lineage>
</organism>
<protein>
    <submittedName>
        <fullName evidence="2">Uncharacterized protein</fullName>
    </submittedName>
</protein>